<organism evidence="1 2">
    <name type="scientific">Paxillus rubicundulus Ve08.2h10</name>
    <dbReference type="NCBI Taxonomy" id="930991"/>
    <lineage>
        <taxon>Eukaryota</taxon>
        <taxon>Fungi</taxon>
        <taxon>Dikarya</taxon>
        <taxon>Basidiomycota</taxon>
        <taxon>Agaricomycotina</taxon>
        <taxon>Agaricomycetes</taxon>
        <taxon>Agaricomycetidae</taxon>
        <taxon>Boletales</taxon>
        <taxon>Paxilineae</taxon>
        <taxon>Paxillaceae</taxon>
        <taxon>Paxillus</taxon>
    </lineage>
</organism>
<protein>
    <submittedName>
        <fullName evidence="1">Uncharacterized protein</fullName>
    </submittedName>
</protein>
<dbReference type="Proteomes" id="UP000054538">
    <property type="component" value="Unassembled WGS sequence"/>
</dbReference>
<dbReference type="STRING" id="930991.A0A0D0CRR3"/>
<dbReference type="InParanoid" id="A0A0D0CRR3"/>
<dbReference type="AlphaFoldDB" id="A0A0D0CRR3"/>
<keyword evidence="2" id="KW-1185">Reference proteome</keyword>
<sequence length="462" mass="52143">MLSLLQNSCPFFEWAVKIQSQNSILHNTPSHLTDDALKYHLEVRMHHNLALDYCSMDIAGEENLWGWVEKVRLLDDRWLREIVKQREAVDATLCAASHPSECCLVPGQTMGQKPFGSKENEGCFKCHRPFQKHTSCSCNNDFPDTKMYKMPTSNDIAMAKYRNSSNKIATVEVDIKQTMAVVMTSAVLGNSSDSGDECVASLLSSHLKWSCLVDGPVLTKPLTIEALIDHGSPVVFIDQTLINKLGLCICQLKQLLPVSVAMLNREKQEFSLLHFVKIFCTSPDLHYHFPLLLGGPFLEHNKIVIDHEVHTCIDKDQNYDLLNPSPPPSTLLLLAHSLPQLYDIKKAVVAELKDVLPEYKVIINKECELTAGVDVVIAVGLHIAALSAQEWEQQRTLALEDFKRHNDVVKAEFADWFPADIPHNDSLPSDVLFQIHIKDPDKIIQSCSYDCPKQYWDTWKTS</sequence>
<reference evidence="2" key="2">
    <citation type="submission" date="2015-01" db="EMBL/GenBank/DDBJ databases">
        <title>Evolutionary Origins and Diversification of the Mycorrhizal Mutualists.</title>
        <authorList>
            <consortium name="DOE Joint Genome Institute"/>
            <consortium name="Mycorrhizal Genomics Consortium"/>
            <person name="Kohler A."/>
            <person name="Kuo A."/>
            <person name="Nagy L.G."/>
            <person name="Floudas D."/>
            <person name="Copeland A."/>
            <person name="Barry K.W."/>
            <person name="Cichocki N."/>
            <person name="Veneault-Fourrey C."/>
            <person name="LaButti K."/>
            <person name="Lindquist E.A."/>
            <person name="Lipzen A."/>
            <person name="Lundell T."/>
            <person name="Morin E."/>
            <person name="Murat C."/>
            <person name="Riley R."/>
            <person name="Ohm R."/>
            <person name="Sun H."/>
            <person name="Tunlid A."/>
            <person name="Henrissat B."/>
            <person name="Grigoriev I.V."/>
            <person name="Hibbett D.S."/>
            <person name="Martin F."/>
        </authorList>
    </citation>
    <scope>NUCLEOTIDE SEQUENCE [LARGE SCALE GENOMIC DNA]</scope>
    <source>
        <strain evidence="2">Ve08.2h10</strain>
    </source>
</reference>
<reference evidence="1 2" key="1">
    <citation type="submission" date="2014-04" db="EMBL/GenBank/DDBJ databases">
        <authorList>
            <consortium name="DOE Joint Genome Institute"/>
            <person name="Kuo A."/>
            <person name="Kohler A."/>
            <person name="Jargeat P."/>
            <person name="Nagy L.G."/>
            <person name="Floudas D."/>
            <person name="Copeland A."/>
            <person name="Barry K.W."/>
            <person name="Cichocki N."/>
            <person name="Veneault-Fourrey C."/>
            <person name="LaButti K."/>
            <person name="Lindquist E.A."/>
            <person name="Lipzen A."/>
            <person name="Lundell T."/>
            <person name="Morin E."/>
            <person name="Murat C."/>
            <person name="Sun H."/>
            <person name="Tunlid A."/>
            <person name="Henrissat B."/>
            <person name="Grigoriev I.V."/>
            <person name="Hibbett D.S."/>
            <person name="Martin F."/>
            <person name="Nordberg H.P."/>
            <person name="Cantor M.N."/>
            <person name="Hua S.X."/>
        </authorList>
    </citation>
    <scope>NUCLEOTIDE SEQUENCE [LARGE SCALE GENOMIC DNA]</scope>
    <source>
        <strain evidence="1 2">Ve08.2h10</strain>
    </source>
</reference>
<dbReference type="OrthoDB" id="2369050at2759"/>
<name>A0A0D0CRR3_9AGAM</name>
<dbReference type="HOGENOM" id="CLU_018255_1_0_1"/>
<evidence type="ECO:0000313" key="1">
    <source>
        <dbReference type="EMBL" id="KIK78068.1"/>
    </source>
</evidence>
<evidence type="ECO:0000313" key="2">
    <source>
        <dbReference type="Proteomes" id="UP000054538"/>
    </source>
</evidence>
<proteinExistence type="predicted"/>
<dbReference type="EMBL" id="KN826722">
    <property type="protein sequence ID" value="KIK78068.1"/>
    <property type="molecule type" value="Genomic_DNA"/>
</dbReference>
<accession>A0A0D0CRR3</accession>
<gene>
    <name evidence="1" type="ORF">PAXRUDRAFT_36705</name>
</gene>